<dbReference type="FunFam" id="1.10.8.10:FF:000010">
    <property type="entry name" value="Putative ubiquitin-conjugating enzyme e2 k"/>
    <property type="match status" value="1"/>
</dbReference>
<dbReference type="GeneID" id="13882503"/>
<keyword evidence="2 3" id="KW-0175">Coiled coil</keyword>
<dbReference type="GO" id="GO:0016197">
    <property type="term" value="P:endosomal transport"/>
    <property type="evidence" value="ECO:0007669"/>
    <property type="project" value="TreeGrafter"/>
</dbReference>
<dbReference type="InterPro" id="IPR018247">
    <property type="entry name" value="EF_Hand_1_Ca_BS"/>
</dbReference>
<dbReference type="GO" id="GO:0044396">
    <property type="term" value="P:actin cortical patch organization"/>
    <property type="evidence" value="ECO:0007669"/>
    <property type="project" value="EnsemblFungi"/>
</dbReference>
<dbReference type="PROSITE" id="PS50222">
    <property type="entry name" value="EF_HAND_2"/>
    <property type="match status" value="3"/>
</dbReference>
<feature type="compositionally biased region" description="Polar residues" evidence="4">
    <location>
        <begin position="890"/>
        <end position="907"/>
    </location>
</feature>
<feature type="region of interest" description="Disordered" evidence="4">
    <location>
        <begin position="924"/>
        <end position="1138"/>
    </location>
</feature>
<dbReference type="AlphaFoldDB" id="H2APQ8"/>
<proteinExistence type="predicted"/>
<feature type="region of interest" description="Disordered" evidence="4">
    <location>
        <begin position="863"/>
        <end position="910"/>
    </location>
</feature>
<dbReference type="GO" id="GO:0030479">
    <property type="term" value="C:actin cortical patch"/>
    <property type="evidence" value="ECO:0007669"/>
    <property type="project" value="EnsemblFungi"/>
</dbReference>
<dbReference type="PROSITE" id="PS50031">
    <property type="entry name" value="EH"/>
    <property type="match status" value="3"/>
</dbReference>
<dbReference type="SUPFAM" id="SSF47473">
    <property type="entry name" value="EF-hand"/>
    <property type="match status" value="2"/>
</dbReference>
<name>H2APQ8_KAZAF</name>
<dbReference type="SUPFAM" id="SSF57997">
    <property type="entry name" value="Tropomyosin"/>
    <property type="match status" value="1"/>
</dbReference>
<dbReference type="GO" id="GO:0032467">
    <property type="term" value="P:positive regulation of cytokinesis"/>
    <property type="evidence" value="ECO:0007669"/>
    <property type="project" value="EnsemblFungi"/>
</dbReference>
<dbReference type="SMART" id="SM00165">
    <property type="entry name" value="UBA"/>
    <property type="match status" value="1"/>
</dbReference>
<dbReference type="STRING" id="1071382.H2APQ8"/>
<dbReference type="Pfam" id="PF00627">
    <property type="entry name" value="UBA"/>
    <property type="match status" value="1"/>
</dbReference>
<evidence type="ECO:0000256" key="3">
    <source>
        <dbReference type="SAM" id="Coils"/>
    </source>
</evidence>
<evidence type="ECO:0000313" key="9">
    <source>
        <dbReference type="Proteomes" id="UP000005220"/>
    </source>
</evidence>
<feature type="domain" description="EF-hand" evidence="7">
    <location>
        <begin position="160"/>
        <end position="195"/>
    </location>
</feature>
<dbReference type="Gene3D" id="1.10.238.10">
    <property type="entry name" value="EF-hand"/>
    <property type="match status" value="3"/>
</dbReference>
<dbReference type="GO" id="GO:0005934">
    <property type="term" value="C:cellular bud tip"/>
    <property type="evidence" value="ECO:0007669"/>
    <property type="project" value="EnsemblFungi"/>
</dbReference>
<feature type="compositionally biased region" description="Low complexity" evidence="4">
    <location>
        <begin position="378"/>
        <end position="389"/>
    </location>
</feature>
<dbReference type="InParanoid" id="H2APQ8"/>
<dbReference type="eggNOG" id="KOG0998">
    <property type="taxonomic scope" value="Eukaryota"/>
</dbReference>
<feature type="compositionally biased region" description="Polar residues" evidence="4">
    <location>
        <begin position="1096"/>
        <end position="1108"/>
    </location>
</feature>
<reference evidence="8 9" key="1">
    <citation type="journal article" date="2011" name="Proc. Natl. Acad. Sci. U.S.A.">
        <title>Evolutionary erosion of yeast sex chromosomes by mating-type switching accidents.</title>
        <authorList>
            <person name="Gordon J.L."/>
            <person name="Armisen D."/>
            <person name="Proux-Wera E."/>
            <person name="Oheigeartaigh S.S."/>
            <person name="Byrne K.P."/>
            <person name="Wolfe K.H."/>
        </authorList>
    </citation>
    <scope>NUCLEOTIDE SEQUENCE [LARGE SCALE GENOMIC DNA]</scope>
    <source>
        <strain evidence="9">ATCC 22294 / BCRC 22015 / CBS 2517 / CECT 1963 / NBRC 1671 / NRRL Y-8276</strain>
    </source>
</reference>
<dbReference type="PROSITE" id="PS00018">
    <property type="entry name" value="EF_HAND_1"/>
    <property type="match status" value="1"/>
</dbReference>
<feature type="coiled-coil region" evidence="3">
    <location>
        <begin position="724"/>
        <end position="803"/>
    </location>
</feature>
<keyword evidence="9" id="KW-1185">Reference proteome</keyword>
<dbReference type="InterPro" id="IPR015940">
    <property type="entry name" value="UBA"/>
</dbReference>
<protein>
    <recommendedName>
        <fullName evidence="10">EH domain-containing and endocytosis protein 1</fullName>
    </recommendedName>
</protein>
<dbReference type="GO" id="GO:0005509">
    <property type="term" value="F:calcium ion binding"/>
    <property type="evidence" value="ECO:0007669"/>
    <property type="project" value="InterPro"/>
</dbReference>
<dbReference type="Gene3D" id="1.10.8.10">
    <property type="entry name" value="DNA helicase RuvA subunit, C-terminal domain"/>
    <property type="match status" value="1"/>
</dbReference>
<feature type="domain" description="EH" evidence="6">
    <location>
        <begin position="128"/>
        <end position="213"/>
    </location>
</feature>
<dbReference type="GO" id="GO:0005886">
    <property type="term" value="C:plasma membrane"/>
    <property type="evidence" value="ECO:0007669"/>
    <property type="project" value="TreeGrafter"/>
</dbReference>
<dbReference type="GO" id="GO:0030968">
    <property type="term" value="P:endoplasmic reticulum unfolded protein response"/>
    <property type="evidence" value="ECO:0007669"/>
    <property type="project" value="EnsemblFungi"/>
</dbReference>
<dbReference type="Proteomes" id="UP000005220">
    <property type="component" value="Chromosome 2"/>
</dbReference>
<dbReference type="PANTHER" id="PTHR11216:SF170">
    <property type="entry name" value="DYNAMIN ASSOCIATED PROTEIN 160, ISOFORM D"/>
    <property type="match status" value="1"/>
</dbReference>
<feature type="compositionally biased region" description="Polar residues" evidence="4">
    <location>
        <begin position="394"/>
        <end position="436"/>
    </location>
</feature>
<evidence type="ECO:0000256" key="1">
    <source>
        <dbReference type="ARBA" id="ARBA00022837"/>
    </source>
</evidence>
<evidence type="ECO:0000259" key="6">
    <source>
        <dbReference type="PROSITE" id="PS50031"/>
    </source>
</evidence>
<feature type="compositionally biased region" description="Low complexity" evidence="4">
    <location>
        <begin position="472"/>
        <end position="483"/>
    </location>
</feature>
<dbReference type="CDD" id="cd00052">
    <property type="entry name" value="EH"/>
    <property type="match status" value="3"/>
</dbReference>
<accession>H2APQ8</accession>
<dbReference type="HOGENOM" id="CLU_002993_0_0_1"/>
<dbReference type="InterPro" id="IPR002048">
    <property type="entry name" value="EF_hand_dom"/>
</dbReference>
<sequence>MASVPFFKTPLTPEETNFFNQKFKQLDVKNLGVVTGEVVRPLFASTNLPSTTLSQVWALADVNNKGFLNFQEFSAALRIIANLQKFPNATLSANLYDSPCPQLPTFNDGSRAPSASATTQLPLPSTNDIAKFSQLFDRTTNGATLIPGDQAKDIFLKARLSNQTLGEIWALCDRNASGSLDKNEFVMAMFLIQLSMSNHPSMSSLPAALPAHLWSVVANGTAGPISTQSTGSNNAPLKRQSTISRLSSGAFTNVSQNWSLSFEQKQQFDRIFDALDKNHAGSLGSQVLVPFFVSSKLSQETLATIWDLADIHNNAEFTKMEFAIAMFLIQKKNSGVDLPDVIPNELLHSPALGLSQQQPTQPPATIPSRATKPSFNEPLQQQPQHLLNQPAPPVQQQNSGSLNDLLALNSSFTSPSPSNLQANNVANNTGSPSSQHVAPHSSVGLKKFHPTSQFGQTIIKEEEEEEEAPKYSQQSQQLHSSVSPAHRTASVTLAQVPNFANLSISNHSTGSPMNAPSTALRNNDLYADADASAQLSKETTELANLSNQVNSLTKQASITNDKKSRASQELKRVIEMKLSIQDKLGKIRAAHEENVKKTEMLENQLIELNNENNSLQQQFSVTEANFQASENKMNEVTLQFNNATRENQELKAKISQFNEQNNLLLSQLNEKQALLQKEMSIADVNRKQVELNDITVANLTNEISGLDEKLQIFISKTNELNDYQKTLESKHAQLEDKYNDLNERESQLNERTKQIEEQEQLYNENIKNLQIMFDELAGKKQQFEKAENELKQQHLEYAAHVQELSERQLNLAMGELPDDAEDIIAENKKFKEASAGDKAAAFNEDDVAKFVDGTVANSKLVAHENENDDELKTENTESDVFDKNDLPATDSVQGENDNNTTATTISNDNRENLHENENLSDRFEGDLNEYGIPRTQSFTSSVANNAPQSVRDENEAIAELPEGKEEMNGTDTVLENEPIPGEWSSTPIPESAVDEEELPSETVVESQTVDENESDSDRSIQQSPVQVALDKVENPTNAVEPVIEHPGPVAEGILLQEDKEIHPIDQEFPPIQELEINESDSSSEDEFEDTRDVLNATPTNEQPRTSGNDEFADEFAGLEQAALEEDEEPNDNRFNTDEFMEPFEPISHTDLDEELDDVAFVGTNQRSTTISPEGNAANVSNDEWDEIFAGFGNGRQPAPAKQEVSQAKSSVPIDRGIATTPKSLAIEELSGMGFAEEEAKNALEKCNWDLEAATNLLLDGA</sequence>
<organism evidence="8 9">
    <name type="scientific">Kazachstania africana (strain ATCC 22294 / BCRC 22015 / CBS 2517 / CECT 1963 / NBRC 1671 / NRRL Y-8276)</name>
    <name type="common">Yeast</name>
    <name type="synonym">Kluyveromyces africanus</name>
    <dbReference type="NCBI Taxonomy" id="1071382"/>
    <lineage>
        <taxon>Eukaryota</taxon>
        <taxon>Fungi</taxon>
        <taxon>Dikarya</taxon>
        <taxon>Ascomycota</taxon>
        <taxon>Saccharomycotina</taxon>
        <taxon>Saccharomycetes</taxon>
        <taxon>Saccharomycetales</taxon>
        <taxon>Saccharomycetaceae</taxon>
        <taxon>Kazachstania</taxon>
    </lineage>
</organism>
<dbReference type="InterPro" id="IPR011992">
    <property type="entry name" value="EF-hand-dom_pair"/>
</dbReference>
<feature type="domain" description="EH" evidence="6">
    <location>
        <begin position="15"/>
        <end position="81"/>
    </location>
</feature>
<dbReference type="Pfam" id="PF12763">
    <property type="entry name" value="EH"/>
    <property type="match status" value="3"/>
</dbReference>
<dbReference type="PROSITE" id="PS50030">
    <property type="entry name" value="UBA"/>
    <property type="match status" value="1"/>
</dbReference>
<dbReference type="RefSeq" id="XP_003955493.1">
    <property type="nucleotide sequence ID" value="XM_003955444.1"/>
</dbReference>
<feature type="domain" description="EF-hand" evidence="7">
    <location>
        <begin position="48"/>
        <end position="83"/>
    </location>
</feature>
<dbReference type="PANTHER" id="PTHR11216">
    <property type="entry name" value="EH DOMAIN"/>
    <property type="match status" value="1"/>
</dbReference>
<dbReference type="SMART" id="SM00054">
    <property type="entry name" value="EFh"/>
    <property type="match status" value="4"/>
</dbReference>
<feature type="compositionally biased region" description="Polar residues" evidence="4">
    <location>
        <begin position="934"/>
        <end position="948"/>
    </location>
</feature>
<feature type="domain" description="UBA" evidence="5">
    <location>
        <begin position="1218"/>
        <end position="1260"/>
    </location>
</feature>
<feature type="region of interest" description="Disordered" evidence="4">
    <location>
        <begin position="1188"/>
        <end position="1216"/>
    </location>
</feature>
<dbReference type="GO" id="GO:0006897">
    <property type="term" value="P:endocytosis"/>
    <property type="evidence" value="ECO:0007669"/>
    <property type="project" value="EnsemblFungi"/>
</dbReference>
<dbReference type="GO" id="GO:0043130">
    <property type="term" value="F:ubiquitin binding"/>
    <property type="evidence" value="ECO:0007669"/>
    <property type="project" value="EnsemblFungi"/>
</dbReference>
<evidence type="ECO:0000256" key="4">
    <source>
        <dbReference type="SAM" id="MobiDB-lite"/>
    </source>
</evidence>
<dbReference type="GO" id="GO:0032880">
    <property type="term" value="P:regulation of protein localization"/>
    <property type="evidence" value="ECO:0007669"/>
    <property type="project" value="EnsemblFungi"/>
</dbReference>
<evidence type="ECO:0000259" key="7">
    <source>
        <dbReference type="PROSITE" id="PS50222"/>
    </source>
</evidence>
<dbReference type="InterPro" id="IPR009060">
    <property type="entry name" value="UBA-like_sf"/>
</dbReference>
<keyword evidence="1" id="KW-0106">Calcium</keyword>
<dbReference type="SMART" id="SM00027">
    <property type="entry name" value="EH"/>
    <property type="match status" value="3"/>
</dbReference>
<dbReference type="InterPro" id="IPR000261">
    <property type="entry name" value="EH_dom"/>
</dbReference>
<evidence type="ECO:0000259" key="5">
    <source>
        <dbReference type="PROSITE" id="PS50030"/>
    </source>
</evidence>
<evidence type="ECO:0000313" key="8">
    <source>
        <dbReference type="EMBL" id="CCF56358.1"/>
    </source>
</evidence>
<evidence type="ECO:0000256" key="2">
    <source>
        <dbReference type="ARBA" id="ARBA00023054"/>
    </source>
</evidence>
<feature type="coiled-coil region" evidence="3">
    <location>
        <begin position="535"/>
        <end position="562"/>
    </location>
</feature>
<feature type="coiled-coil region" evidence="3">
    <location>
        <begin position="591"/>
        <end position="667"/>
    </location>
</feature>
<feature type="domain" description="EF-hand" evidence="7">
    <location>
        <begin position="263"/>
        <end position="298"/>
    </location>
</feature>
<dbReference type="OrthoDB" id="524326at2759"/>
<dbReference type="SUPFAM" id="SSF46934">
    <property type="entry name" value="UBA-like"/>
    <property type="match status" value="1"/>
</dbReference>
<gene>
    <name evidence="8" type="primary">KAFR0B00590</name>
    <name evidence="8" type="ORF">KAFR_0B00590</name>
</gene>
<feature type="region of interest" description="Disordered" evidence="4">
    <location>
        <begin position="354"/>
        <end position="486"/>
    </location>
</feature>
<feature type="compositionally biased region" description="Acidic residues" evidence="4">
    <location>
        <begin position="1075"/>
        <end position="1089"/>
    </location>
</feature>
<evidence type="ECO:0008006" key="10">
    <source>
        <dbReference type="Google" id="ProtNLM"/>
    </source>
</evidence>
<dbReference type="GO" id="GO:0005935">
    <property type="term" value="C:cellular bud neck"/>
    <property type="evidence" value="ECO:0007669"/>
    <property type="project" value="EnsemblFungi"/>
</dbReference>
<dbReference type="KEGG" id="kaf:KAFR_0B00590"/>
<feature type="compositionally biased region" description="Basic and acidic residues" evidence="4">
    <location>
        <begin position="863"/>
        <end position="885"/>
    </location>
</feature>
<dbReference type="FunCoup" id="H2APQ8">
    <property type="interactions" value="404"/>
</dbReference>
<feature type="domain" description="EH" evidence="6">
    <location>
        <begin position="264"/>
        <end position="353"/>
    </location>
</feature>
<feature type="compositionally biased region" description="Basic and acidic residues" evidence="4">
    <location>
        <begin position="1056"/>
        <end position="1065"/>
    </location>
</feature>
<dbReference type="EMBL" id="HE650822">
    <property type="protein sequence ID" value="CCF56358.1"/>
    <property type="molecule type" value="Genomic_DNA"/>
</dbReference>
<dbReference type="CDD" id="cd14285">
    <property type="entry name" value="UBA_scEDE1_like"/>
    <property type="match status" value="1"/>
</dbReference>